<protein>
    <submittedName>
        <fullName evidence="3">Uncharacterized protein</fullName>
    </submittedName>
</protein>
<dbReference type="InterPro" id="IPR051012">
    <property type="entry name" value="CellSynth/LPSAsmb/PSIAsmb"/>
</dbReference>
<evidence type="ECO:0000256" key="2">
    <source>
        <dbReference type="ARBA" id="ARBA00022803"/>
    </source>
</evidence>
<reference evidence="3" key="1">
    <citation type="journal article" date="2015" name="Proc. Natl. Acad. Sci. U.S.A.">
        <title>Networks of energetic and metabolic interactions define dynamics in microbial communities.</title>
        <authorList>
            <person name="Embree M."/>
            <person name="Liu J.K."/>
            <person name="Al-Bassam M.M."/>
            <person name="Zengler K."/>
        </authorList>
    </citation>
    <scope>NUCLEOTIDE SEQUENCE</scope>
</reference>
<evidence type="ECO:0000313" key="3">
    <source>
        <dbReference type="EMBL" id="KUG26000.1"/>
    </source>
</evidence>
<dbReference type="SMART" id="SM00028">
    <property type="entry name" value="TPR"/>
    <property type="match status" value="3"/>
</dbReference>
<dbReference type="InterPro" id="IPR011990">
    <property type="entry name" value="TPR-like_helical_dom_sf"/>
</dbReference>
<dbReference type="Gene3D" id="1.25.40.10">
    <property type="entry name" value="Tetratricopeptide repeat domain"/>
    <property type="match status" value="1"/>
</dbReference>
<dbReference type="Pfam" id="PF14559">
    <property type="entry name" value="TPR_19"/>
    <property type="match status" value="1"/>
</dbReference>
<organism evidence="3">
    <name type="scientific">hydrocarbon metagenome</name>
    <dbReference type="NCBI Taxonomy" id="938273"/>
    <lineage>
        <taxon>unclassified sequences</taxon>
        <taxon>metagenomes</taxon>
        <taxon>ecological metagenomes</taxon>
    </lineage>
</organism>
<evidence type="ECO:0000256" key="1">
    <source>
        <dbReference type="ARBA" id="ARBA00022737"/>
    </source>
</evidence>
<dbReference type="EMBL" id="LNQE01000558">
    <property type="protein sequence ID" value="KUG26000.1"/>
    <property type="molecule type" value="Genomic_DNA"/>
</dbReference>
<keyword evidence="2" id="KW-0802">TPR repeat</keyword>
<gene>
    <name evidence="3" type="ORF">ASZ90_004166</name>
</gene>
<comment type="caution">
    <text evidence="3">The sequence shown here is derived from an EMBL/GenBank/DDBJ whole genome shotgun (WGS) entry which is preliminary data.</text>
</comment>
<dbReference type="InterPro" id="IPR019734">
    <property type="entry name" value="TPR_rpt"/>
</dbReference>
<dbReference type="SUPFAM" id="SSF48452">
    <property type="entry name" value="TPR-like"/>
    <property type="match status" value="1"/>
</dbReference>
<sequence length="202" mass="23588">MKKLTMIFLFVFVSSLFAITPEEIQKAYHKSFNYEQIEDYENAIRSLSSVLSEYPNGYTVNLRLGWLYYLLGRYANSIEHYQKAVQIVPTSLEAKNGLMLPQLAQNKYNDAASVAYQVVSVDHYNYYGNMRLAYSLRLQKKYDQAEQILNKMLAVYPTDITFLTELALVKYNQSNSEKATELMWDVKTLDPENETARKYFEE</sequence>
<accession>A0A0W8FYL6</accession>
<dbReference type="Pfam" id="PF13432">
    <property type="entry name" value="TPR_16"/>
    <property type="match status" value="1"/>
</dbReference>
<dbReference type="PANTHER" id="PTHR45586">
    <property type="entry name" value="TPR REPEAT-CONTAINING PROTEIN PA4667"/>
    <property type="match status" value="1"/>
</dbReference>
<dbReference type="PROSITE" id="PS50005">
    <property type="entry name" value="TPR"/>
    <property type="match status" value="1"/>
</dbReference>
<proteinExistence type="predicted"/>
<keyword evidence="1" id="KW-0677">Repeat</keyword>
<dbReference type="PANTHER" id="PTHR45586:SF1">
    <property type="entry name" value="LIPOPOLYSACCHARIDE ASSEMBLY PROTEIN B"/>
    <property type="match status" value="1"/>
</dbReference>
<name>A0A0W8FYL6_9ZZZZ</name>
<dbReference type="AlphaFoldDB" id="A0A0W8FYL6"/>